<name>A0A8J3GFY3_9HYPH</name>
<reference evidence="1" key="1">
    <citation type="journal article" date="2014" name="Int. J. Syst. Evol. Microbiol.">
        <title>Complete genome sequence of Corynebacterium casei LMG S-19264T (=DSM 44701T), isolated from a smear-ripened cheese.</title>
        <authorList>
            <consortium name="US DOE Joint Genome Institute (JGI-PGF)"/>
            <person name="Walter F."/>
            <person name="Albersmeier A."/>
            <person name="Kalinowski J."/>
            <person name="Ruckert C."/>
        </authorList>
    </citation>
    <scope>NUCLEOTIDE SEQUENCE</scope>
    <source>
        <strain evidence="1">KCTC 42097</strain>
    </source>
</reference>
<dbReference type="AlphaFoldDB" id="A0A8J3GFY3"/>
<evidence type="ECO:0000313" key="1">
    <source>
        <dbReference type="EMBL" id="GHC69537.1"/>
    </source>
</evidence>
<dbReference type="Pfam" id="PF05936">
    <property type="entry name" value="T6SS_VasE"/>
    <property type="match status" value="1"/>
</dbReference>
<dbReference type="NCBIfam" id="TIGR03353">
    <property type="entry name" value="VI_chp_4"/>
    <property type="match status" value="1"/>
</dbReference>
<organism evidence="1 2">
    <name type="scientific">Limoniibacter endophyticus</name>
    <dbReference type="NCBI Taxonomy" id="1565040"/>
    <lineage>
        <taxon>Bacteria</taxon>
        <taxon>Pseudomonadati</taxon>
        <taxon>Pseudomonadota</taxon>
        <taxon>Alphaproteobacteria</taxon>
        <taxon>Hyphomicrobiales</taxon>
        <taxon>Bartonellaceae</taxon>
        <taxon>Limoniibacter</taxon>
    </lineage>
</organism>
<sequence length="451" mass="49892">MRSENRVAWREGMFLRVQHFQQSDRWTERLVRSATRALSPYPWGVAETSIDRGALAIGQFALSTLRGILPDGTPFEAPIDTDLPAPLELDETVRNAIIYLALPVRQPGKADMTMKPTSAGPNGSARSVRIVASPYEAPDANIDTDFMAPIDVGRLNLRYLKTGDELAGYELIGVARVLEVRSDRAVILDADYLAPSLNCAAEPRLKELVTELLGIVRHRAEAIAERIGDPTIRGTAEVGDYLLLQILNRTDPLLAHILSNATRLHPIMLYEECIQLAGELATFTTDKKRASDFPPYRHDDLKATFAAVFDDLRASLSAVLEQAAVAIELSERRHGVRVGTIHDRTLIKDAGFVLAIRADMPSEEVRRKLPAQIKVGPVERIAELVNVALPGIPVQPLPVLPRQLPYRSGTIYFELDTKSPLWKQLETSGAVALHLSGEFPGLEMELWAIRE</sequence>
<accession>A0A8J3GFY3</accession>
<gene>
    <name evidence="1" type="primary">impJ</name>
    <name evidence="1" type="ORF">GCM10010136_15480</name>
</gene>
<dbReference type="InterPro" id="IPR010263">
    <property type="entry name" value="T6SS_TssK"/>
</dbReference>
<keyword evidence="2" id="KW-1185">Reference proteome</keyword>
<dbReference type="RefSeq" id="WP_189489411.1">
    <property type="nucleotide sequence ID" value="NZ_BMZO01000004.1"/>
</dbReference>
<dbReference type="PANTHER" id="PTHR35566">
    <property type="entry name" value="BLR3599 PROTEIN"/>
    <property type="match status" value="1"/>
</dbReference>
<evidence type="ECO:0000313" key="2">
    <source>
        <dbReference type="Proteomes" id="UP000641137"/>
    </source>
</evidence>
<dbReference type="PANTHER" id="PTHR35566:SF1">
    <property type="entry name" value="TYPE VI SECRETION SYSTEM BASEPLATE COMPONENT TSSK1"/>
    <property type="match status" value="1"/>
</dbReference>
<protein>
    <submittedName>
        <fullName evidence="1">Type VI secretion protein</fullName>
    </submittedName>
</protein>
<comment type="caution">
    <text evidence="1">The sequence shown here is derived from an EMBL/GenBank/DDBJ whole genome shotgun (WGS) entry which is preliminary data.</text>
</comment>
<proteinExistence type="predicted"/>
<reference evidence="1" key="2">
    <citation type="submission" date="2020-09" db="EMBL/GenBank/DDBJ databases">
        <authorList>
            <person name="Sun Q."/>
            <person name="Kim S."/>
        </authorList>
    </citation>
    <scope>NUCLEOTIDE SEQUENCE</scope>
    <source>
        <strain evidence="1">KCTC 42097</strain>
    </source>
</reference>
<dbReference type="EMBL" id="BMZO01000004">
    <property type="protein sequence ID" value="GHC69537.1"/>
    <property type="molecule type" value="Genomic_DNA"/>
</dbReference>
<dbReference type="Proteomes" id="UP000641137">
    <property type="component" value="Unassembled WGS sequence"/>
</dbReference>